<proteinExistence type="inferred from homology"/>
<dbReference type="GO" id="GO:0032259">
    <property type="term" value="P:methylation"/>
    <property type="evidence" value="ECO:0007669"/>
    <property type="project" value="UniProtKB-KW"/>
</dbReference>
<dbReference type="EC" id="2.1.1.297" evidence="6"/>
<dbReference type="Pfam" id="PF05175">
    <property type="entry name" value="MTS"/>
    <property type="match status" value="1"/>
</dbReference>
<dbReference type="InterPro" id="IPR007848">
    <property type="entry name" value="Small_mtfrase_dom"/>
</dbReference>
<dbReference type="AlphaFoldDB" id="A0A7X0HHT6"/>
<evidence type="ECO:0000256" key="4">
    <source>
        <dbReference type="ARBA" id="ARBA00022691"/>
    </source>
</evidence>
<dbReference type="SUPFAM" id="SSF53335">
    <property type="entry name" value="S-adenosyl-L-methionine-dependent methyltransferases"/>
    <property type="match status" value="1"/>
</dbReference>
<dbReference type="PROSITE" id="PS00092">
    <property type="entry name" value="N6_MTASE"/>
    <property type="match status" value="1"/>
</dbReference>
<dbReference type="GO" id="GO:0102559">
    <property type="term" value="F:peptide chain release factor N(5)-glutamine methyltransferase activity"/>
    <property type="evidence" value="ECO:0007669"/>
    <property type="project" value="UniProtKB-EC"/>
</dbReference>
<dbReference type="NCBIfam" id="TIGR00537">
    <property type="entry name" value="hemK_rel_arch"/>
    <property type="match status" value="1"/>
</dbReference>
<gene>
    <name evidence="6" type="ORF">HNQ79_004423</name>
</gene>
<accession>A0A7X0HHT6</accession>
<keyword evidence="4" id="KW-0949">S-adenosyl-L-methionine</keyword>
<dbReference type="PANTHER" id="PTHR45875">
    <property type="entry name" value="METHYLTRANSFERASE N6AMT1"/>
    <property type="match status" value="1"/>
</dbReference>
<feature type="domain" description="Methyltransferase small" evidence="5">
    <location>
        <begin position="8"/>
        <end position="97"/>
    </location>
</feature>
<keyword evidence="3 6" id="KW-0808">Transferase</keyword>
<sequence length="208" mass="22238">MYAPQEDTRLLARAVRDEPRTPGAVVLDVCTGTGALALTAAAHGAAHVTAVDLSRRAVLAARWNARLRGLPVRAVRGSLLSAVPGRTFDLILSNPPYVPTPGPLPSGGAERAWRAGEDGRAVLDELCEGAPAALRPGGVLLVVHSALCGTERTVEMLRESGLSTRVVDREIVPYGPVMRRHARWLEERGLVEPGVQKEELVVIRAERA</sequence>
<evidence type="ECO:0000313" key="6">
    <source>
        <dbReference type="EMBL" id="MBB6437919.1"/>
    </source>
</evidence>
<comment type="similarity">
    <text evidence="1">Belongs to the eukaryotic/archaeal PrmC-related family.</text>
</comment>
<keyword evidence="7" id="KW-1185">Reference proteome</keyword>
<evidence type="ECO:0000259" key="5">
    <source>
        <dbReference type="Pfam" id="PF05175"/>
    </source>
</evidence>
<name>A0A7X0HHT6_9ACTN</name>
<dbReference type="InterPro" id="IPR004557">
    <property type="entry name" value="PrmC-related"/>
</dbReference>
<protein>
    <submittedName>
        <fullName evidence="6">Release factor glutamine methyltransferase</fullName>
        <ecNumber evidence="6">2.1.1.297</ecNumber>
    </submittedName>
</protein>
<dbReference type="Gene3D" id="3.40.50.150">
    <property type="entry name" value="Vaccinia Virus protein VP39"/>
    <property type="match status" value="1"/>
</dbReference>
<dbReference type="PANTHER" id="PTHR45875:SF1">
    <property type="entry name" value="METHYLTRANSFERASE N6AMT1"/>
    <property type="match status" value="1"/>
</dbReference>
<dbReference type="GO" id="GO:0035657">
    <property type="term" value="C:eRF1 methyltransferase complex"/>
    <property type="evidence" value="ECO:0007669"/>
    <property type="project" value="TreeGrafter"/>
</dbReference>
<comment type="caution">
    <text evidence="6">The sequence shown here is derived from an EMBL/GenBank/DDBJ whole genome shotgun (WGS) entry which is preliminary data.</text>
</comment>
<dbReference type="InterPro" id="IPR002052">
    <property type="entry name" value="DNA_methylase_N6_adenine_CS"/>
</dbReference>
<dbReference type="InterPro" id="IPR052190">
    <property type="entry name" value="Euk-Arch_PrmC-MTase"/>
</dbReference>
<keyword evidence="2 6" id="KW-0489">Methyltransferase</keyword>
<reference evidence="6 7" key="1">
    <citation type="submission" date="2020-08" db="EMBL/GenBank/DDBJ databases">
        <title>Genomic Encyclopedia of Type Strains, Phase IV (KMG-IV): sequencing the most valuable type-strain genomes for metagenomic binning, comparative biology and taxonomic classification.</title>
        <authorList>
            <person name="Goeker M."/>
        </authorList>
    </citation>
    <scope>NUCLEOTIDE SEQUENCE [LARGE SCALE GENOMIC DNA]</scope>
    <source>
        <strain evidence="6 7">DSM 40141</strain>
    </source>
</reference>
<evidence type="ECO:0000256" key="3">
    <source>
        <dbReference type="ARBA" id="ARBA00022679"/>
    </source>
</evidence>
<organism evidence="6 7">
    <name type="scientific">Streptomyces candidus</name>
    <dbReference type="NCBI Taxonomy" id="67283"/>
    <lineage>
        <taxon>Bacteria</taxon>
        <taxon>Bacillati</taxon>
        <taxon>Actinomycetota</taxon>
        <taxon>Actinomycetes</taxon>
        <taxon>Kitasatosporales</taxon>
        <taxon>Streptomycetaceae</taxon>
        <taxon>Streptomyces</taxon>
    </lineage>
</organism>
<dbReference type="EMBL" id="JACHEM010000011">
    <property type="protein sequence ID" value="MBB6437919.1"/>
    <property type="molecule type" value="Genomic_DNA"/>
</dbReference>
<dbReference type="InterPro" id="IPR029063">
    <property type="entry name" value="SAM-dependent_MTases_sf"/>
</dbReference>
<dbReference type="Proteomes" id="UP000540423">
    <property type="component" value="Unassembled WGS sequence"/>
</dbReference>
<evidence type="ECO:0000256" key="1">
    <source>
        <dbReference type="ARBA" id="ARBA00006149"/>
    </source>
</evidence>
<evidence type="ECO:0000256" key="2">
    <source>
        <dbReference type="ARBA" id="ARBA00022603"/>
    </source>
</evidence>
<dbReference type="GO" id="GO:0003676">
    <property type="term" value="F:nucleic acid binding"/>
    <property type="evidence" value="ECO:0007669"/>
    <property type="project" value="InterPro"/>
</dbReference>
<evidence type="ECO:0000313" key="7">
    <source>
        <dbReference type="Proteomes" id="UP000540423"/>
    </source>
</evidence>